<dbReference type="STRING" id="265072.Mfla_2047"/>
<organism evidence="2 3">
    <name type="scientific">Methylobacillus flagellatus (strain ATCC 51484 / DSM 6875 / VKM B-1610 / KT)</name>
    <dbReference type="NCBI Taxonomy" id="265072"/>
    <lineage>
        <taxon>Bacteria</taxon>
        <taxon>Pseudomonadati</taxon>
        <taxon>Pseudomonadota</taxon>
        <taxon>Betaproteobacteria</taxon>
        <taxon>Nitrosomonadales</taxon>
        <taxon>Methylophilaceae</taxon>
        <taxon>Methylobacillus</taxon>
    </lineage>
</organism>
<accession>Q1GZM3</accession>
<keyword evidence="1" id="KW-0812">Transmembrane</keyword>
<keyword evidence="1" id="KW-0472">Membrane</keyword>
<dbReference type="HOGENOM" id="CLU_159301_1_0_4"/>
<evidence type="ECO:0008006" key="4">
    <source>
        <dbReference type="Google" id="ProtNLM"/>
    </source>
</evidence>
<evidence type="ECO:0000313" key="2">
    <source>
        <dbReference type="EMBL" id="ABE50314.1"/>
    </source>
</evidence>
<keyword evidence="1" id="KW-1133">Transmembrane helix</keyword>
<reference evidence="2 3" key="1">
    <citation type="submission" date="2006-03" db="EMBL/GenBank/DDBJ databases">
        <title>Complete sequence of Methylobacillus flagellatus KT.</title>
        <authorList>
            <consortium name="US DOE Joint Genome Institute"/>
            <person name="Copeland A."/>
            <person name="Lucas S."/>
            <person name="Lapidus A."/>
            <person name="Barry K."/>
            <person name="Detter J.C."/>
            <person name="Glavina del Rio T."/>
            <person name="Hammon N."/>
            <person name="Israni S."/>
            <person name="Dalin E."/>
            <person name="Tice H."/>
            <person name="Pitluck S."/>
            <person name="Brettin T."/>
            <person name="Bruce D."/>
            <person name="Han C."/>
            <person name="Tapia R."/>
            <person name="Saunders E."/>
            <person name="Gilna P."/>
            <person name="Schmutz J."/>
            <person name="Larimer F."/>
            <person name="Land M."/>
            <person name="Kyrpides N."/>
            <person name="Anderson I."/>
            <person name="Richardson P."/>
        </authorList>
    </citation>
    <scope>NUCLEOTIDE SEQUENCE [LARGE SCALE GENOMIC DNA]</scope>
    <source>
        <strain evidence="3">KT / ATCC 51484 / DSM 6875</strain>
    </source>
</reference>
<protein>
    <recommendedName>
        <fullName evidence="4">Transmembrane protein</fullName>
    </recommendedName>
</protein>
<dbReference type="Proteomes" id="UP000002440">
    <property type="component" value="Chromosome"/>
</dbReference>
<dbReference type="eggNOG" id="ENOG5032Z6F">
    <property type="taxonomic scope" value="Bacteria"/>
</dbReference>
<evidence type="ECO:0000256" key="1">
    <source>
        <dbReference type="SAM" id="Phobius"/>
    </source>
</evidence>
<dbReference type="KEGG" id="mfa:Mfla_2047"/>
<dbReference type="RefSeq" id="WP_011480268.1">
    <property type="nucleotide sequence ID" value="NC_007947.1"/>
</dbReference>
<proteinExistence type="predicted"/>
<dbReference type="AlphaFoldDB" id="Q1GZM3"/>
<dbReference type="OrthoDB" id="5785537at2"/>
<gene>
    <name evidence="2" type="ordered locus">Mfla_2047</name>
</gene>
<feature type="transmembrane region" description="Helical" evidence="1">
    <location>
        <begin position="70"/>
        <end position="93"/>
    </location>
</feature>
<sequence>MTITILLLLSLLAANLPWFSERLFYLIPLKGERKALGWSLLELIVLYFLVGMIAIAVERGSIGQVAAQGWEFYAITFSLFIVFAFPGFVYRYLWRKS</sequence>
<evidence type="ECO:0000313" key="3">
    <source>
        <dbReference type="Proteomes" id="UP000002440"/>
    </source>
</evidence>
<dbReference type="Pfam" id="PF10993">
    <property type="entry name" value="DUF2818"/>
    <property type="match status" value="1"/>
</dbReference>
<feature type="transmembrane region" description="Helical" evidence="1">
    <location>
        <begin position="38"/>
        <end position="58"/>
    </location>
</feature>
<dbReference type="InterPro" id="IPR016768">
    <property type="entry name" value="UCP019883"/>
</dbReference>
<dbReference type="PIRSF" id="PIRSF019883">
    <property type="entry name" value="UCP019883"/>
    <property type="match status" value="1"/>
</dbReference>
<dbReference type="EMBL" id="CP000284">
    <property type="protein sequence ID" value="ABE50314.1"/>
    <property type="molecule type" value="Genomic_DNA"/>
</dbReference>
<name>Q1GZM3_METFK</name>
<keyword evidence="3" id="KW-1185">Reference proteome</keyword>